<name>A0A1S1N2R3_9GAMM</name>
<feature type="transmembrane region" description="Helical" evidence="1">
    <location>
        <begin position="15"/>
        <end position="35"/>
    </location>
</feature>
<protein>
    <submittedName>
        <fullName evidence="2">Uncharacterized protein</fullName>
    </submittedName>
</protein>
<keyword evidence="1" id="KW-1133">Transmembrane helix</keyword>
<evidence type="ECO:0000313" key="3">
    <source>
        <dbReference type="Proteomes" id="UP000180253"/>
    </source>
</evidence>
<comment type="caution">
    <text evidence="2">The sequence shown here is derived from an EMBL/GenBank/DDBJ whole genome shotgun (WGS) entry which is preliminary data.</text>
</comment>
<keyword evidence="3" id="KW-1185">Reference proteome</keyword>
<reference evidence="2 3" key="1">
    <citation type="submission" date="2016-10" db="EMBL/GenBank/DDBJ databases">
        <title>Pseudoalteromonas amylolytica sp. nov., isolated from the surface seawater.</title>
        <authorList>
            <person name="Wu Y.-H."/>
            <person name="Cheng H."/>
            <person name="Jin X.-B."/>
            <person name="Wang C.-S."/>
            <person name="Xu X.-W."/>
        </authorList>
    </citation>
    <scope>NUCLEOTIDE SEQUENCE [LARGE SCALE GENOMIC DNA]</scope>
    <source>
        <strain evidence="2 3">JCM 12483</strain>
    </source>
</reference>
<proteinExistence type="predicted"/>
<evidence type="ECO:0000256" key="1">
    <source>
        <dbReference type="SAM" id="Phobius"/>
    </source>
</evidence>
<accession>A0A1S1N2R3</accession>
<dbReference type="RefSeq" id="WP_070993810.1">
    <property type="nucleotide sequence ID" value="NZ_CBCSHD010000006.1"/>
</dbReference>
<organism evidence="2 3">
    <name type="scientific">Pseudoalteromonas byunsanensis</name>
    <dbReference type="NCBI Taxonomy" id="327939"/>
    <lineage>
        <taxon>Bacteria</taxon>
        <taxon>Pseudomonadati</taxon>
        <taxon>Pseudomonadota</taxon>
        <taxon>Gammaproteobacteria</taxon>
        <taxon>Alteromonadales</taxon>
        <taxon>Pseudoalteromonadaceae</taxon>
        <taxon>Pseudoalteromonas</taxon>
    </lineage>
</organism>
<dbReference type="AlphaFoldDB" id="A0A1S1N2R3"/>
<dbReference type="Proteomes" id="UP000180253">
    <property type="component" value="Unassembled WGS sequence"/>
</dbReference>
<keyword evidence="1" id="KW-0472">Membrane</keyword>
<keyword evidence="1" id="KW-0812">Transmembrane</keyword>
<gene>
    <name evidence="2" type="ORF">BIW53_20185</name>
</gene>
<evidence type="ECO:0000313" key="2">
    <source>
        <dbReference type="EMBL" id="OHU93656.1"/>
    </source>
</evidence>
<dbReference type="EMBL" id="MNAN01000037">
    <property type="protein sequence ID" value="OHU93656.1"/>
    <property type="molecule type" value="Genomic_DNA"/>
</dbReference>
<sequence>MALFRTYNVDSEQQLTLPVTIAITLVLLALTLFTFPSQAINTSATVQQECSESQCTEQKV</sequence>